<feature type="domain" description="PH" evidence="2">
    <location>
        <begin position="116"/>
        <end position="228"/>
    </location>
</feature>
<evidence type="ECO:0000259" key="2">
    <source>
        <dbReference type="PROSITE" id="PS50003"/>
    </source>
</evidence>
<dbReference type="AlphaFoldDB" id="A0A183TA95"/>
<protein>
    <submittedName>
        <fullName evidence="5">PH domain-containing protein</fullName>
    </submittedName>
</protein>
<sequence length="470" mass="53610">MDKHTSVFRVLAAIQSAQSAVAPCSADTNLFYLHADWAVQGRLLLSPCALRRHRSARLVDVLTPHCSIVMQTGKSHARADTPRNTTWAAMIVGKMRVMQRTDILRSVRLPPRVETTELHSGWLKKQGGTFRTWRRRFFVLDGSGRLAYYTTEDKLHYSGFFSLAEGPITVSSYESETGNAAVDRTYNFSLKRYDQRRTCLAFPILLRFLSVIWIAPTDLHSDTSAVGWRPRRADELVKLESRIPAPPTFNFYHYVLAVTFVGYSRKTKLYSSVDAEAEFSPLDSVAGHKRSRWTRGLSSSSARRGAKKVGEAEEFPRRHTFSYEVQDDLSSPARKTYAPNFSFSSYKPPDYSDKPLEFGTAFEFVPAEPAKEFTEDSAQPDIIPKEYKSIFTFESVFPDSHLDDFEDAAKSEPNAFVYHTLVFLSFLLLMLLFPILAWIFIKVRFAQEFVVLENFYHASYSPKNWALDAE</sequence>
<evidence type="ECO:0000256" key="1">
    <source>
        <dbReference type="SAM" id="Phobius"/>
    </source>
</evidence>
<reference evidence="3 4" key="2">
    <citation type="submission" date="2018-11" db="EMBL/GenBank/DDBJ databases">
        <authorList>
            <consortium name="Pathogen Informatics"/>
        </authorList>
    </citation>
    <scope>NUCLEOTIDE SEQUENCE [LARGE SCALE GENOMIC DNA]</scope>
    <source>
        <strain evidence="3 4">NST_G2</strain>
    </source>
</reference>
<dbReference type="WBParaSite" id="SSLN_0001389601-mRNA-1">
    <property type="protein sequence ID" value="SSLN_0001389601-mRNA-1"/>
    <property type="gene ID" value="SSLN_0001389601"/>
</dbReference>
<dbReference type="SUPFAM" id="SSF50729">
    <property type="entry name" value="PH domain-like"/>
    <property type="match status" value="1"/>
</dbReference>
<evidence type="ECO:0000313" key="5">
    <source>
        <dbReference type="WBParaSite" id="SSLN_0001389601-mRNA-1"/>
    </source>
</evidence>
<feature type="transmembrane region" description="Helical" evidence="1">
    <location>
        <begin position="416"/>
        <end position="441"/>
    </location>
</feature>
<dbReference type="InterPro" id="IPR011993">
    <property type="entry name" value="PH-like_dom_sf"/>
</dbReference>
<dbReference type="STRING" id="70667.A0A183TA95"/>
<keyword evidence="4" id="KW-1185">Reference proteome</keyword>
<dbReference type="Gene3D" id="2.30.29.30">
    <property type="entry name" value="Pleckstrin-homology domain (PH domain)/Phosphotyrosine-binding domain (PTB)"/>
    <property type="match status" value="1"/>
</dbReference>
<evidence type="ECO:0000313" key="4">
    <source>
        <dbReference type="Proteomes" id="UP000275846"/>
    </source>
</evidence>
<gene>
    <name evidence="3" type="ORF">SSLN_LOCUS13393</name>
</gene>
<evidence type="ECO:0000313" key="3">
    <source>
        <dbReference type="EMBL" id="VDL99778.1"/>
    </source>
</evidence>
<keyword evidence="1" id="KW-0472">Membrane</keyword>
<proteinExistence type="predicted"/>
<name>A0A183TA95_SCHSO</name>
<keyword evidence="1" id="KW-1133">Transmembrane helix</keyword>
<dbReference type="Proteomes" id="UP000275846">
    <property type="component" value="Unassembled WGS sequence"/>
</dbReference>
<accession>A0A183TA95</accession>
<organism evidence="5">
    <name type="scientific">Schistocephalus solidus</name>
    <name type="common">Tapeworm</name>
    <dbReference type="NCBI Taxonomy" id="70667"/>
    <lineage>
        <taxon>Eukaryota</taxon>
        <taxon>Metazoa</taxon>
        <taxon>Spiralia</taxon>
        <taxon>Lophotrochozoa</taxon>
        <taxon>Platyhelminthes</taxon>
        <taxon>Cestoda</taxon>
        <taxon>Eucestoda</taxon>
        <taxon>Diphyllobothriidea</taxon>
        <taxon>Diphyllobothriidae</taxon>
        <taxon>Schistocephalus</taxon>
    </lineage>
</organism>
<keyword evidence="1" id="KW-0812">Transmembrane</keyword>
<dbReference type="InterPro" id="IPR001849">
    <property type="entry name" value="PH_domain"/>
</dbReference>
<dbReference type="OrthoDB" id="6252851at2759"/>
<dbReference type="PROSITE" id="PS50003">
    <property type="entry name" value="PH_DOMAIN"/>
    <property type="match status" value="1"/>
</dbReference>
<dbReference type="Pfam" id="PF00169">
    <property type="entry name" value="PH"/>
    <property type="match status" value="1"/>
</dbReference>
<dbReference type="EMBL" id="UYSU01038041">
    <property type="protein sequence ID" value="VDL99778.1"/>
    <property type="molecule type" value="Genomic_DNA"/>
</dbReference>
<reference evidence="5" key="1">
    <citation type="submission" date="2016-06" db="UniProtKB">
        <authorList>
            <consortium name="WormBaseParasite"/>
        </authorList>
    </citation>
    <scope>IDENTIFICATION</scope>
</reference>